<evidence type="ECO:0000313" key="3">
    <source>
        <dbReference type="Proteomes" id="UP000308730"/>
    </source>
</evidence>
<name>A0A4S4MSK4_9APHY</name>
<dbReference type="EMBL" id="SGPM01000136">
    <property type="protein sequence ID" value="THH29176.1"/>
    <property type="molecule type" value="Genomic_DNA"/>
</dbReference>
<feature type="region of interest" description="Disordered" evidence="1">
    <location>
        <begin position="32"/>
        <end position="66"/>
    </location>
</feature>
<reference evidence="2 3" key="1">
    <citation type="submission" date="2019-02" db="EMBL/GenBank/DDBJ databases">
        <title>Genome sequencing of the rare red list fungi Antrodiella citrinella (Flaviporus citrinellus).</title>
        <authorList>
            <person name="Buettner E."/>
            <person name="Kellner H."/>
        </authorList>
    </citation>
    <scope>NUCLEOTIDE SEQUENCE [LARGE SCALE GENOMIC DNA]</scope>
    <source>
        <strain evidence="2 3">DSM 108506</strain>
    </source>
</reference>
<gene>
    <name evidence="2" type="ORF">EUX98_g5013</name>
</gene>
<proteinExistence type="predicted"/>
<protein>
    <submittedName>
        <fullName evidence="2">Uncharacterized protein</fullName>
    </submittedName>
</protein>
<organism evidence="2 3">
    <name type="scientific">Antrodiella citrinella</name>
    <dbReference type="NCBI Taxonomy" id="2447956"/>
    <lineage>
        <taxon>Eukaryota</taxon>
        <taxon>Fungi</taxon>
        <taxon>Dikarya</taxon>
        <taxon>Basidiomycota</taxon>
        <taxon>Agaricomycotina</taxon>
        <taxon>Agaricomycetes</taxon>
        <taxon>Polyporales</taxon>
        <taxon>Steccherinaceae</taxon>
        <taxon>Antrodiella</taxon>
    </lineage>
</organism>
<accession>A0A4S4MSK4</accession>
<evidence type="ECO:0000313" key="2">
    <source>
        <dbReference type="EMBL" id="THH29176.1"/>
    </source>
</evidence>
<dbReference type="AlphaFoldDB" id="A0A4S4MSK4"/>
<keyword evidence="3" id="KW-1185">Reference proteome</keyword>
<comment type="caution">
    <text evidence="2">The sequence shown here is derived from an EMBL/GenBank/DDBJ whole genome shotgun (WGS) entry which is preliminary data.</text>
</comment>
<dbReference type="Proteomes" id="UP000308730">
    <property type="component" value="Unassembled WGS sequence"/>
</dbReference>
<evidence type="ECO:0000256" key="1">
    <source>
        <dbReference type="SAM" id="MobiDB-lite"/>
    </source>
</evidence>
<sequence length="66" mass="7418">MSDVVDERSEVAPIAETVTRDDYDWVRLHSPITPTLKPHSREGEIDSSEESTAARTAEAEDDFNLE</sequence>